<evidence type="ECO:0000313" key="6">
    <source>
        <dbReference type="Proteomes" id="UP000054770"/>
    </source>
</evidence>
<dbReference type="Pfam" id="PF13560">
    <property type="entry name" value="HTH_31"/>
    <property type="match status" value="1"/>
</dbReference>
<dbReference type="GO" id="GO:0003677">
    <property type="term" value="F:DNA binding"/>
    <property type="evidence" value="ECO:0007669"/>
    <property type="project" value="UniProtKB-KW"/>
</dbReference>
<dbReference type="InterPro" id="IPR001387">
    <property type="entry name" value="Cro/C1-type_HTH"/>
</dbReference>
<protein>
    <submittedName>
        <fullName evidence="5">XRE family transcriptional regulator</fullName>
    </submittedName>
</protein>
<evidence type="ECO:0000259" key="4">
    <source>
        <dbReference type="PROSITE" id="PS50943"/>
    </source>
</evidence>
<dbReference type="SMART" id="SM00530">
    <property type="entry name" value="HTH_XRE"/>
    <property type="match status" value="1"/>
</dbReference>
<feature type="domain" description="HTH cro/C1-type" evidence="4">
    <location>
        <begin position="45"/>
        <end position="98"/>
    </location>
</feature>
<keyword evidence="2" id="KW-0238">DNA-binding</keyword>
<keyword evidence="1" id="KW-0805">Transcription regulation</keyword>
<organism evidence="5 6">
    <name type="scientific">Caballeronia choica</name>
    <dbReference type="NCBI Taxonomy" id="326476"/>
    <lineage>
        <taxon>Bacteria</taxon>
        <taxon>Pseudomonadati</taxon>
        <taxon>Pseudomonadota</taxon>
        <taxon>Betaproteobacteria</taxon>
        <taxon>Burkholderiales</taxon>
        <taxon>Burkholderiaceae</taxon>
        <taxon>Caballeronia</taxon>
    </lineage>
</organism>
<dbReference type="InterPro" id="IPR052359">
    <property type="entry name" value="HTH-type_reg/antitoxin"/>
</dbReference>
<sequence>MKKRNLFDELNAGFDELADARAGKTTLRTSTVEVADPVEVTPEELRAVRERLHVSQAVMAARLRMKSRTYQNWEQGRAKPSTHAAILIKLMEKHPETLEHLASL</sequence>
<dbReference type="PANTHER" id="PTHR36511">
    <property type="entry name" value="MERR FAMILY BACTERIAL REGULATORY PROTEIN"/>
    <property type="match status" value="1"/>
</dbReference>
<name>A0A158KE46_9BURK</name>
<dbReference type="EMBL" id="FCON02000082">
    <property type="protein sequence ID" value="SAL79059.1"/>
    <property type="molecule type" value="Genomic_DNA"/>
</dbReference>
<dbReference type="OrthoDB" id="9799384at2"/>
<dbReference type="CDD" id="cd00093">
    <property type="entry name" value="HTH_XRE"/>
    <property type="match status" value="1"/>
</dbReference>
<keyword evidence="3" id="KW-0804">Transcription</keyword>
<dbReference type="AlphaFoldDB" id="A0A158KE46"/>
<evidence type="ECO:0000256" key="2">
    <source>
        <dbReference type="ARBA" id="ARBA00023125"/>
    </source>
</evidence>
<dbReference type="PANTHER" id="PTHR36511:SF3">
    <property type="entry name" value="ANTITOXIN HIGA-2"/>
    <property type="match status" value="1"/>
</dbReference>
<keyword evidence="6" id="KW-1185">Reference proteome</keyword>
<dbReference type="Gene3D" id="1.10.260.40">
    <property type="entry name" value="lambda repressor-like DNA-binding domains"/>
    <property type="match status" value="1"/>
</dbReference>
<comment type="caution">
    <text evidence="5">The sequence shown here is derived from an EMBL/GenBank/DDBJ whole genome shotgun (WGS) entry which is preliminary data.</text>
</comment>
<dbReference type="Proteomes" id="UP000054770">
    <property type="component" value="Unassembled WGS sequence"/>
</dbReference>
<accession>A0A158KE46</accession>
<gene>
    <name evidence="5" type="ORF">AWB68_05555</name>
</gene>
<evidence type="ECO:0000256" key="1">
    <source>
        <dbReference type="ARBA" id="ARBA00023015"/>
    </source>
</evidence>
<proteinExistence type="predicted"/>
<evidence type="ECO:0000256" key="3">
    <source>
        <dbReference type="ARBA" id="ARBA00023163"/>
    </source>
</evidence>
<reference evidence="5" key="1">
    <citation type="submission" date="2016-01" db="EMBL/GenBank/DDBJ databases">
        <authorList>
            <person name="Peeters C."/>
        </authorList>
    </citation>
    <scope>NUCLEOTIDE SEQUENCE [LARGE SCALE GENOMIC DNA]</scope>
    <source>
        <strain evidence="5">LMG 22940</strain>
    </source>
</reference>
<dbReference type="RefSeq" id="WP_087647578.1">
    <property type="nucleotide sequence ID" value="NZ_FCON02000082.1"/>
</dbReference>
<dbReference type="PROSITE" id="PS50943">
    <property type="entry name" value="HTH_CROC1"/>
    <property type="match status" value="1"/>
</dbReference>
<dbReference type="InterPro" id="IPR010982">
    <property type="entry name" value="Lambda_DNA-bd_dom_sf"/>
</dbReference>
<evidence type="ECO:0000313" key="5">
    <source>
        <dbReference type="EMBL" id="SAL79059.1"/>
    </source>
</evidence>
<dbReference type="SUPFAM" id="SSF47413">
    <property type="entry name" value="lambda repressor-like DNA-binding domains"/>
    <property type="match status" value="1"/>
</dbReference>